<feature type="domain" description="TNase-like" evidence="1">
    <location>
        <begin position="32"/>
        <end position="109"/>
    </location>
</feature>
<protein>
    <recommendedName>
        <fullName evidence="1">TNase-like domain-containing protein</fullName>
    </recommendedName>
</protein>
<dbReference type="AlphaFoldDB" id="A0A217EZ20"/>
<dbReference type="Gene3D" id="2.40.50.90">
    <property type="match status" value="1"/>
</dbReference>
<dbReference type="EMBL" id="CP019604">
    <property type="protein sequence ID" value="ARU18386.1"/>
    <property type="molecule type" value="Genomic_DNA"/>
</dbReference>
<accession>A0A217EZ20</accession>
<reference evidence="2 3" key="1">
    <citation type="submission" date="2017-01" db="EMBL/GenBank/DDBJ databases">
        <title>Complete genome sequence of esterase-producing bacterium Croceicoccus marinus E4A9.</title>
        <authorList>
            <person name="Wu Y.-H."/>
            <person name="Cheng H."/>
            <person name="Xu L."/>
            <person name="Huo Y.-Y."/>
            <person name="Wang C.-S."/>
            <person name="Xu X.-W."/>
        </authorList>
    </citation>
    <scope>NUCLEOTIDE SEQUENCE [LARGE SCALE GENOMIC DNA]</scope>
    <source>
        <strain evidence="2 3">E4A9</strain>
        <plasmid evidence="3">Plasmid pcme4a9ii</plasmid>
    </source>
</reference>
<name>A0A217EZ20_9SPHN</name>
<gene>
    <name evidence="2" type="ORF">A9D14_18790</name>
</gene>
<dbReference type="InterPro" id="IPR035437">
    <property type="entry name" value="SNase_OB-fold_sf"/>
</dbReference>
<evidence type="ECO:0000313" key="2">
    <source>
        <dbReference type="EMBL" id="ARU18386.1"/>
    </source>
</evidence>
<dbReference type="SUPFAM" id="SSF50199">
    <property type="entry name" value="Staphylococcal nuclease"/>
    <property type="match status" value="1"/>
</dbReference>
<keyword evidence="3" id="KW-1185">Reference proteome</keyword>
<geneLocation type="plasmid" evidence="3">
    <name>pcme4a9ii</name>
</geneLocation>
<organism evidence="2 3">
    <name type="scientific">Croceicoccus marinus</name>
    <dbReference type="NCBI Taxonomy" id="450378"/>
    <lineage>
        <taxon>Bacteria</taxon>
        <taxon>Pseudomonadati</taxon>
        <taxon>Pseudomonadota</taxon>
        <taxon>Alphaproteobacteria</taxon>
        <taxon>Sphingomonadales</taxon>
        <taxon>Erythrobacteraceae</taxon>
        <taxon>Croceicoccus</taxon>
    </lineage>
</organism>
<proteinExistence type="predicted"/>
<evidence type="ECO:0000313" key="3">
    <source>
        <dbReference type="Proteomes" id="UP000195807"/>
    </source>
</evidence>
<dbReference type="InterPro" id="IPR016071">
    <property type="entry name" value="Staphylococal_nuclease_OB-fold"/>
</dbReference>
<dbReference type="STRING" id="450378.GCA_001661675_03774"/>
<dbReference type="Pfam" id="PF00565">
    <property type="entry name" value="SNase"/>
    <property type="match status" value="1"/>
</dbReference>
<dbReference type="KEGG" id="cman:A9D14_18790"/>
<evidence type="ECO:0000259" key="1">
    <source>
        <dbReference type="Pfam" id="PF00565"/>
    </source>
</evidence>
<sequence>MAACAPPPLPPEEALADCSVSDGDTIRCGEERIRLLGIDAPELPGHCRPGRACAPGDPSTSADSLSSAMTGRLAIRRFGKDRYGRTLAMVSADGTDLSCHQLSAGQALYRSDWDDLSAIMRICPDAITASPDLIR</sequence>
<keyword evidence="2" id="KW-0614">Plasmid</keyword>
<dbReference type="Proteomes" id="UP000195807">
    <property type="component" value="Plasmid pCME4A9II"/>
</dbReference>